<keyword evidence="4 7" id="KW-1133">Transmembrane helix</keyword>
<evidence type="ECO:0000256" key="6">
    <source>
        <dbReference type="SAM" id="MobiDB-lite"/>
    </source>
</evidence>
<dbReference type="RefSeq" id="XP_034234648.1">
    <property type="nucleotide sequence ID" value="XM_034378757.1"/>
</dbReference>
<evidence type="ECO:0000259" key="8">
    <source>
        <dbReference type="Pfam" id="PF03600"/>
    </source>
</evidence>
<feature type="transmembrane region" description="Helical" evidence="7">
    <location>
        <begin position="813"/>
        <end position="836"/>
    </location>
</feature>
<dbReference type="RefSeq" id="XP_034234646.1">
    <property type="nucleotide sequence ID" value="XM_034378755.1"/>
</dbReference>
<accession>A0A6P8YKY6</accession>
<dbReference type="GeneID" id="117641434"/>
<sequence>MWGKQSSDDEFVSRPRARTRDRGVDDLDDDLPSSTRYTTSPSRLSTAMLDLWNDLPDHVKKDPTMVQLKASLPGTSAGLSRPSELSDVTEEGDLTPRLTFPDDLGEAGTGGKGKEFLSNVSVAASLHASRGKHGHSHGHESLHHHVMPGEKSMRPWIRWVRMLLLLITWTIFTWILMTRREREQENHQISVPKNQIKSYLMHEMPTENQVAVTIGGALLPPAYGNLTESFMEVWVELIQTKMQLTEAQRSNVSLHINKTDILFTKNLTAPWRIPLVSAESIDGVPKLEQDHEFNLDDFEIASIPRSLLRLQMHTNLHISFPVSIRYDTSPITLEDGVVYAAVVLVGLYAMVIFEIVHRTLAAMIASTMSVAILAAFNERPSMAELVQWIDVETLLLLFSMMVLVAIFSETGIFDYMAVYAYKITGGKIWPLINTLCFFTVMLSMVLDNVTTVLLMTPVSIRLCEVMELNPVPVLMSMIIYSNIGGAITPVGDPPNVILASHKEVVKAGVDFGVFTLHMGIGTLIVFVVVNIQLRFTFRNVNDFRFAEPQEVQELRHEIAIWQRAAASLSSYSRDEDSVRETLLKKARRLVLELQRKVVSGSVAVEDYKATLEDLQAKYPIRNKMLLLKSGLTILFVVVLFFLHSIPQLNLSLGWTALLGAILLLLLADQDMEGVLARVEWSTLLFFAALFVLMEALSRLKLIEWIGKQTESLILAVPKDYQLAMAILLILWVSALASSFVDNIPLTTMMVRIVVSLAQNEELSLPLQPLVWALAFGACLGGNGTLIGSSSNVVCAGVAEQHGYRFTFVQFFKVGFPVVVVSVLTITVYLMIAHVALGWNGNV</sequence>
<keyword evidence="3 7" id="KW-0812">Transmembrane</keyword>
<keyword evidence="5 7" id="KW-0472">Membrane</keyword>
<feature type="transmembrane region" description="Helical" evidence="7">
    <location>
        <begin position="388"/>
        <end position="408"/>
    </location>
</feature>
<dbReference type="PANTHER" id="PTHR43568:SF1">
    <property type="entry name" value="P PROTEIN"/>
    <property type="match status" value="1"/>
</dbReference>
<feature type="transmembrane region" description="Helical" evidence="7">
    <location>
        <begin position="471"/>
        <end position="491"/>
    </location>
</feature>
<dbReference type="Proteomes" id="UP000515158">
    <property type="component" value="Unplaced"/>
</dbReference>
<gene>
    <name evidence="10 11 12" type="primary">LOC117641434</name>
</gene>
<evidence type="ECO:0000256" key="7">
    <source>
        <dbReference type="SAM" id="Phobius"/>
    </source>
</evidence>
<feature type="transmembrane region" description="Helical" evidence="7">
    <location>
        <begin position="720"/>
        <end position="740"/>
    </location>
</feature>
<dbReference type="PANTHER" id="PTHR43568">
    <property type="entry name" value="P PROTEIN"/>
    <property type="match status" value="1"/>
</dbReference>
<dbReference type="RefSeq" id="XP_034234647.1">
    <property type="nucleotide sequence ID" value="XM_034378756.1"/>
</dbReference>
<reference evidence="10 11" key="1">
    <citation type="submission" date="2025-04" db="UniProtKB">
        <authorList>
            <consortium name="RefSeq"/>
        </authorList>
    </citation>
    <scope>IDENTIFICATION</scope>
    <source>
        <tissue evidence="10 11">Total insect</tissue>
    </source>
</reference>
<keyword evidence="2" id="KW-0813">Transport</keyword>
<evidence type="ECO:0000313" key="10">
    <source>
        <dbReference type="RefSeq" id="XP_034234646.1"/>
    </source>
</evidence>
<dbReference type="GO" id="GO:0016020">
    <property type="term" value="C:membrane"/>
    <property type="evidence" value="ECO:0007669"/>
    <property type="project" value="UniProtKB-SubCell"/>
</dbReference>
<dbReference type="OrthoDB" id="442352at2759"/>
<dbReference type="CDD" id="cd01116">
    <property type="entry name" value="P_permease"/>
    <property type="match status" value="1"/>
</dbReference>
<evidence type="ECO:0000313" key="12">
    <source>
        <dbReference type="RefSeq" id="XP_034234648.1"/>
    </source>
</evidence>
<organism evidence="11">
    <name type="scientific">Thrips palmi</name>
    <name type="common">Melon thrips</name>
    <dbReference type="NCBI Taxonomy" id="161013"/>
    <lineage>
        <taxon>Eukaryota</taxon>
        <taxon>Metazoa</taxon>
        <taxon>Ecdysozoa</taxon>
        <taxon>Arthropoda</taxon>
        <taxon>Hexapoda</taxon>
        <taxon>Insecta</taxon>
        <taxon>Pterygota</taxon>
        <taxon>Neoptera</taxon>
        <taxon>Paraneoptera</taxon>
        <taxon>Thysanoptera</taxon>
        <taxon>Terebrantia</taxon>
        <taxon>Thripoidea</taxon>
        <taxon>Thripidae</taxon>
        <taxon>Thrips</taxon>
    </lineage>
</organism>
<evidence type="ECO:0000256" key="5">
    <source>
        <dbReference type="ARBA" id="ARBA00023136"/>
    </source>
</evidence>
<evidence type="ECO:0000256" key="1">
    <source>
        <dbReference type="ARBA" id="ARBA00004141"/>
    </source>
</evidence>
<evidence type="ECO:0000256" key="4">
    <source>
        <dbReference type="ARBA" id="ARBA00022989"/>
    </source>
</evidence>
<dbReference type="KEGG" id="tpal:117641434"/>
<comment type="subcellular location">
    <subcellularLocation>
        <location evidence="1">Membrane</location>
        <topology evidence="1">Multi-pass membrane protein</topology>
    </subcellularLocation>
</comment>
<feature type="transmembrane region" description="Helical" evidence="7">
    <location>
        <begin position="511"/>
        <end position="531"/>
    </location>
</feature>
<feature type="transmembrane region" description="Helical" evidence="7">
    <location>
        <begin position="156"/>
        <end position="177"/>
    </location>
</feature>
<feature type="region of interest" description="Disordered" evidence="6">
    <location>
        <begin position="72"/>
        <end position="103"/>
    </location>
</feature>
<protein>
    <submittedName>
        <fullName evidence="10 11">P protein</fullName>
    </submittedName>
</protein>
<feature type="transmembrane region" description="Helical" evidence="7">
    <location>
        <begin position="651"/>
        <end position="667"/>
    </location>
</feature>
<dbReference type="InterPro" id="IPR004680">
    <property type="entry name" value="Cit_transptr-like_dom"/>
</dbReference>
<dbReference type="AlphaFoldDB" id="A0A6P8YKY6"/>
<feature type="domain" description="Citrate transporter-like" evidence="8">
    <location>
        <begin position="348"/>
        <end position="776"/>
    </location>
</feature>
<feature type="transmembrane region" description="Helical" evidence="7">
    <location>
        <begin position="625"/>
        <end position="645"/>
    </location>
</feature>
<proteinExistence type="predicted"/>
<evidence type="ECO:0000256" key="3">
    <source>
        <dbReference type="ARBA" id="ARBA00022692"/>
    </source>
</evidence>
<evidence type="ECO:0000313" key="11">
    <source>
        <dbReference type="RefSeq" id="XP_034234647.1"/>
    </source>
</evidence>
<evidence type="ECO:0000256" key="2">
    <source>
        <dbReference type="ARBA" id="ARBA00022448"/>
    </source>
</evidence>
<dbReference type="InterPro" id="IPR051475">
    <property type="entry name" value="Diverse_Ion_Transporter"/>
</dbReference>
<keyword evidence="9" id="KW-1185">Reference proteome</keyword>
<feature type="transmembrane region" description="Helical" evidence="7">
    <location>
        <begin position="336"/>
        <end position="353"/>
    </location>
</feature>
<feature type="region of interest" description="Disordered" evidence="6">
    <location>
        <begin position="1"/>
        <end position="40"/>
    </location>
</feature>
<feature type="transmembrane region" description="Helical" evidence="7">
    <location>
        <begin position="428"/>
        <end position="450"/>
    </location>
</feature>
<name>A0A6P8YKY6_THRPL</name>
<evidence type="ECO:0000313" key="9">
    <source>
        <dbReference type="Proteomes" id="UP000515158"/>
    </source>
</evidence>
<dbReference type="CTD" id="249663"/>
<dbReference type="GO" id="GO:0055085">
    <property type="term" value="P:transmembrane transport"/>
    <property type="evidence" value="ECO:0007669"/>
    <property type="project" value="InterPro"/>
</dbReference>
<feature type="transmembrane region" description="Helical" evidence="7">
    <location>
        <begin position="359"/>
        <end position="376"/>
    </location>
</feature>
<feature type="transmembrane region" description="Helical" evidence="7">
    <location>
        <begin position="674"/>
        <end position="693"/>
    </location>
</feature>
<dbReference type="Pfam" id="PF03600">
    <property type="entry name" value="CitMHS"/>
    <property type="match status" value="1"/>
</dbReference>